<sequence length="159" mass="19132">MAYYTKKSVIKFYMPSALFKFYLYKREKKKRKDKNRSSLCVSVLRYFCNNIFIPYSIIYIASYIHIINFYSYASVMCSIGLRGTSLLYIYIILIYYVFIWAIREIGDVLGVFVLFIYCFFILFVFFKFARECRIAFQFGMLKSVNLRRVSIPLEYISIR</sequence>
<keyword evidence="1" id="KW-0812">Transmembrane</keyword>
<name>A0AAW2F4C3_9HYME</name>
<dbReference type="AlphaFoldDB" id="A0AAW2F4C3"/>
<feature type="transmembrane region" description="Helical" evidence="1">
    <location>
        <begin position="108"/>
        <end position="126"/>
    </location>
</feature>
<reference evidence="2 3" key="1">
    <citation type="submission" date="2023-03" db="EMBL/GenBank/DDBJ databases">
        <title>High recombination rates correlate with genetic variation in Cardiocondyla obscurior ants.</title>
        <authorList>
            <person name="Errbii M."/>
        </authorList>
    </citation>
    <scope>NUCLEOTIDE SEQUENCE [LARGE SCALE GENOMIC DNA]</scope>
    <source>
        <strain evidence="2">Alpha-2009</strain>
        <tissue evidence="2">Whole body</tissue>
    </source>
</reference>
<gene>
    <name evidence="2" type="ORF">PUN28_013538</name>
</gene>
<accession>A0AAW2F4C3</accession>
<evidence type="ECO:0000313" key="2">
    <source>
        <dbReference type="EMBL" id="KAL0109960.1"/>
    </source>
</evidence>
<protein>
    <submittedName>
        <fullName evidence="2">Uncharacterized protein</fullName>
    </submittedName>
</protein>
<keyword evidence="3" id="KW-1185">Reference proteome</keyword>
<keyword evidence="1" id="KW-1133">Transmembrane helix</keyword>
<proteinExistence type="predicted"/>
<evidence type="ECO:0000256" key="1">
    <source>
        <dbReference type="SAM" id="Phobius"/>
    </source>
</evidence>
<evidence type="ECO:0000313" key="3">
    <source>
        <dbReference type="Proteomes" id="UP001430953"/>
    </source>
</evidence>
<dbReference type="Proteomes" id="UP001430953">
    <property type="component" value="Unassembled WGS sequence"/>
</dbReference>
<organism evidence="2 3">
    <name type="scientific">Cardiocondyla obscurior</name>
    <dbReference type="NCBI Taxonomy" id="286306"/>
    <lineage>
        <taxon>Eukaryota</taxon>
        <taxon>Metazoa</taxon>
        <taxon>Ecdysozoa</taxon>
        <taxon>Arthropoda</taxon>
        <taxon>Hexapoda</taxon>
        <taxon>Insecta</taxon>
        <taxon>Pterygota</taxon>
        <taxon>Neoptera</taxon>
        <taxon>Endopterygota</taxon>
        <taxon>Hymenoptera</taxon>
        <taxon>Apocrita</taxon>
        <taxon>Aculeata</taxon>
        <taxon>Formicoidea</taxon>
        <taxon>Formicidae</taxon>
        <taxon>Myrmicinae</taxon>
        <taxon>Cardiocondyla</taxon>
    </lineage>
</organism>
<keyword evidence="1" id="KW-0472">Membrane</keyword>
<comment type="caution">
    <text evidence="2">The sequence shown here is derived from an EMBL/GenBank/DDBJ whole genome shotgun (WGS) entry which is preliminary data.</text>
</comment>
<feature type="transmembrane region" description="Helical" evidence="1">
    <location>
        <begin position="85"/>
        <end position="102"/>
    </location>
</feature>
<feature type="transmembrane region" description="Helical" evidence="1">
    <location>
        <begin position="52"/>
        <end position="73"/>
    </location>
</feature>
<dbReference type="EMBL" id="JADYXP020000014">
    <property type="protein sequence ID" value="KAL0109960.1"/>
    <property type="molecule type" value="Genomic_DNA"/>
</dbReference>